<evidence type="ECO:0000256" key="6">
    <source>
        <dbReference type="PROSITE-ProRule" id="PRU00333"/>
    </source>
</evidence>
<evidence type="ECO:0000259" key="7">
    <source>
        <dbReference type="PROSITE" id="PS50970"/>
    </source>
</evidence>
<dbReference type="SUPFAM" id="SSF82282">
    <property type="entry name" value="Homocysteine S-methyltransferase"/>
    <property type="match status" value="1"/>
</dbReference>
<dbReference type="EMBL" id="CAXAJV020001299">
    <property type="protein sequence ID" value="CAL7949114.1"/>
    <property type="molecule type" value="Genomic_DNA"/>
</dbReference>
<evidence type="ECO:0000313" key="9">
    <source>
        <dbReference type="Proteomes" id="UP001642520"/>
    </source>
</evidence>
<dbReference type="PROSITE" id="PS50970">
    <property type="entry name" value="HCY"/>
    <property type="match status" value="1"/>
</dbReference>
<evidence type="ECO:0000256" key="5">
    <source>
        <dbReference type="ARBA" id="ARBA00034478"/>
    </source>
</evidence>
<feature type="binding site" evidence="6">
    <location>
        <position position="231"/>
    </location>
    <ligand>
        <name>Zn(2+)</name>
        <dbReference type="ChEBI" id="CHEBI:29105"/>
    </ligand>
</feature>
<dbReference type="InterPro" id="IPR017226">
    <property type="entry name" value="BHMT-like"/>
</dbReference>
<dbReference type="Proteomes" id="UP001642520">
    <property type="component" value="Unassembled WGS sequence"/>
</dbReference>
<gene>
    <name evidence="8" type="ORF">XYLVIOL_LOCUS9245</name>
</gene>
<proteinExistence type="predicted"/>
<dbReference type="PANTHER" id="PTHR46015">
    <property type="entry name" value="ZGC:172121"/>
    <property type="match status" value="1"/>
</dbReference>
<evidence type="ECO:0000256" key="1">
    <source>
        <dbReference type="ARBA" id="ARBA00022603"/>
    </source>
</evidence>
<reference evidence="8 9" key="1">
    <citation type="submission" date="2024-08" db="EMBL/GenBank/DDBJ databases">
        <authorList>
            <person name="Will J Nash"/>
            <person name="Angela Man"/>
            <person name="Seanna McTaggart"/>
            <person name="Kendall Baker"/>
            <person name="Tom Barker"/>
            <person name="Leah Catchpole"/>
            <person name="Alex Durrant"/>
            <person name="Karim Gharbi"/>
            <person name="Naomi Irish"/>
            <person name="Gemy Kaithakottil"/>
            <person name="Debby Ku"/>
            <person name="Aaliyah Providence"/>
            <person name="Felix Shaw"/>
            <person name="David Swarbreck"/>
            <person name="Chris Watkins"/>
            <person name="Ann M. McCartney"/>
            <person name="Giulio Formenti"/>
            <person name="Alice Mouton"/>
            <person name="Noel Vella"/>
            <person name="Bjorn M von Reumont"/>
            <person name="Adriana Vella"/>
            <person name="Wilfried Haerty"/>
        </authorList>
    </citation>
    <scope>NUCLEOTIDE SEQUENCE [LARGE SCALE GENOMIC DNA]</scope>
</reference>
<feature type="binding site" evidence="6">
    <location>
        <position position="298"/>
    </location>
    <ligand>
        <name>Zn(2+)</name>
        <dbReference type="ChEBI" id="CHEBI:29105"/>
    </ligand>
</feature>
<evidence type="ECO:0000256" key="2">
    <source>
        <dbReference type="ARBA" id="ARBA00022679"/>
    </source>
</evidence>
<comment type="caution">
    <text evidence="8">The sequence shown here is derived from an EMBL/GenBank/DDBJ whole genome shotgun (WGS) entry which is preliminary data.</text>
</comment>
<feature type="domain" description="Hcy-binding" evidence="7">
    <location>
        <begin position="1"/>
        <end position="313"/>
    </location>
</feature>
<dbReference type="PANTHER" id="PTHR46015:SF1">
    <property type="entry name" value="HOMOCYSTEINE S-METHYLTRANSFERASE-LIKE ISOFORM 1"/>
    <property type="match status" value="1"/>
</dbReference>
<dbReference type="InterPro" id="IPR051486">
    <property type="entry name" value="Hcy_S-methyltransferase"/>
</dbReference>
<dbReference type="InterPro" id="IPR003726">
    <property type="entry name" value="HCY_dom"/>
</dbReference>
<organism evidence="8 9">
    <name type="scientific">Xylocopa violacea</name>
    <name type="common">Violet carpenter bee</name>
    <name type="synonym">Apis violacea</name>
    <dbReference type="NCBI Taxonomy" id="135666"/>
    <lineage>
        <taxon>Eukaryota</taxon>
        <taxon>Metazoa</taxon>
        <taxon>Ecdysozoa</taxon>
        <taxon>Arthropoda</taxon>
        <taxon>Hexapoda</taxon>
        <taxon>Insecta</taxon>
        <taxon>Pterygota</taxon>
        <taxon>Neoptera</taxon>
        <taxon>Endopterygota</taxon>
        <taxon>Hymenoptera</taxon>
        <taxon>Apocrita</taxon>
        <taxon>Aculeata</taxon>
        <taxon>Apoidea</taxon>
        <taxon>Anthophila</taxon>
        <taxon>Apidae</taxon>
        <taxon>Xylocopa</taxon>
        <taxon>Xylocopa</taxon>
    </lineage>
</organism>
<dbReference type="NCBIfam" id="NF007020">
    <property type="entry name" value="PRK09485.1"/>
    <property type="match status" value="1"/>
</dbReference>
<keyword evidence="3 6" id="KW-0479">Metal-binding</keyword>
<dbReference type="Gene3D" id="3.20.20.330">
    <property type="entry name" value="Homocysteine-binding-like domain"/>
    <property type="match status" value="1"/>
</dbReference>
<keyword evidence="1 6" id="KW-0489">Methyltransferase</keyword>
<keyword evidence="2 6" id="KW-0808">Transferase</keyword>
<sequence>MQEVKILDGGFSTQLATHVGDIIDGDPLWTARFLITNPKAIIHTHLDFLKAGADIILTNTYQASIDGFSKYMNITEEESLNLFCKAVDYAKEARNLYKQGIENGKNIINASPLIAGSIGPYGACLHDASEYSGKYCSSVSEEMLINWHRPRIQKLLNSGVDMLAIETIPCKKEAQALVKLLREFPNSKAWLSFSCRSDGKSIADGSNFQHVALQCYRQALPGQILAIGVNCIPPQNATSLLKGINDNCKEEFVPLIIYPNSGERYTLEHGWMKHEEGHSLHEFIHEWLNLGVRYIGGCCRTNAVDVEKIRAEVEKWKSNN</sequence>
<comment type="cofactor">
    <cofactor evidence="6">
        <name>Zn(2+)</name>
        <dbReference type="ChEBI" id="CHEBI:29105"/>
    </cofactor>
</comment>
<dbReference type="InterPro" id="IPR036589">
    <property type="entry name" value="HCY_dom_sf"/>
</dbReference>
<dbReference type="Pfam" id="PF02574">
    <property type="entry name" value="S-methyl_trans"/>
    <property type="match status" value="1"/>
</dbReference>
<evidence type="ECO:0000256" key="4">
    <source>
        <dbReference type="ARBA" id="ARBA00022833"/>
    </source>
</evidence>
<evidence type="ECO:0000313" key="8">
    <source>
        <dbReference type="EMBL" id="CAL7949114.1"/>
    </source>
</evidence>
<evidence type="ECO:0000256" key="3">
    <source>
        <dbReference type="ARBA" id="ARBA00022723"/>
    </source>
</evidence>
<feature type="binding site" evidence="6">
    <location>
        <position position="299"/>
    </location>
    <ligand>
        <name>Zn(2+)</name>
        <dbReference type="ChEBI" id="CHEBI:29105"/>
    </ligand>
</feature>
<name>A0ABP1P776_XYLVO</name>
<comment type="pathway">
    <text evidence="5">Amino-acid biosynthesis; L-methionine biosynthesis via de novo pathway.</text>
</comment>
<dbReference type="PIRSF" id="PIRSF037505">
    <property type="entry name" value="Betaine_HMT"/>
    <property type="match status" value="1"/>
</dbReference>
<keyword evidence="4 6" id="KW-0862">Zinc</keyword>
<accession>A0ABP1P776</accession>
<keyword evidence="9" id="KW-1185">Reference proteome</keyword>
<protein>
    <recommendedName>
        <fullName evidence="7">Hcy-binding domain-containing protein</fullName>
    </recommendedName>
</protein>